<dbReference type="Pfam" id="PF00535">
    <property type="entry name" value="Glycos_transf_2"/>
    <property type="match status" value="1"/>
</dbReference>
<feature type="domain" description="Glycosyltransferase 2-like" evidence="1">
    <location>
        <begin position="68"/>
        <end position="229"/>
    </location>
</feature>
<protein>
    <submittedName>
        <fullName evidence="2">GT2 family glycosyltransferase</fullName>
    </submittedName>
</protein>
<dbReference type="SUPFAM" id="SSF53448">
    <property type="entry name" value="Nucleotide-diphospho-sugar transferases"/>
    <property type="match status" value="1"/>
</dbReference>
<name>A0A5C1AC19_9BACT</name>
<reference evidence="3" key="1">
    <citation type="submission" date="2019-08" db="EMBL/GenBank/DDBJ databases">
        <title>Limnoglobus roseus gen. nov., sp. nov., a novel freshwater planctomycete with a giant genome from the family Gemmataceae.</title>
        <authorList>
            <person name="Kulichevskaya I.S."/>
            <person name="Naumoff D.G."/>
            <person name="Miroshnikov K."/>
            <person name="Ivanova A."/>
            <person name="Philippov D.A."/>
            <person name="Hakobyan A."/>
            <person name="Rijpstra I.C."/>
            <person name="Sinninghe Damste J.S."/>
            <person name="Liesack W."/>
            <person name="Dedysh S.N."/>
        </authorList>
    </citation>
    <scope>NUCLEOTIDE SEQUENCE [LARGE SCALE GENOMIC DNA]</scope>
    <source>
        <strain evidence="3">PX52</strain>
    </source>
</reference>
<evidence type="ECO:0000313" key="2">
    <source>
        <dbReference type="EMBL" id="QEL15737.1"/>
    </source>
</evidence>
<gene>
    <name evidence="2" type="ORF">PX52LOC_02672</name>
</gene>
<dbReference type="PANTHER" id="PTHR48090:SF7">
    <property type="entry name" value="RFBJ PROTEIN"/>
    <property type="match status" value="1"/>
</dbReference>
<dbReference type="Gene3D" id="3.90.550.10">
    <property type="entry name" value="Spore Coat Polysaccharide Biosynthesis Protein SpsA, Chain A"/>
    <property type="match status" value="1"/>
</dbReference>
<dbReference type="InterPro" id="IPR001173">
    <property type="entry name" value="Glyco_trans_2-like"/>
</dbReference>
<proteinExistence type="predicted"/>
<evidence type="ECO:0000313" key="3">
    <source>
        <dbReference type="Proteomes" id="UP000324974"/>
    </source>
</evidence>
<dbReference type="InterPro" id="IPR029044">
    <property type="entry name" value="Nucleotide-diphossugar_trans"/>
</dbReference>
<keyword evidence="2" id="KW-0808">Transferase</keyword>
<dbReference type="InterPro" id="IPR050256">
    <property type="entry name" value="Glycosyltransferase_2"/>
</dbReference>
<dbReference type="GO" id="GO:0016740">
    <property type="term" value="F:transferase activity"/>
    <property type="evidence" value="ECO:0007669"/>
    <property type="project" value="UniProtKB-KW"/>
</dbReference>
<sequence length="297" mass="33621">MSSTTANGFALKNIGDSRMPPNVDLQAVADHLAAAPHNDRIAFLEKLLGASACRQVGLYPFPPGWKLSVVIPVYNEERWLEGLVKRVQAVPMPKELILVNDKSTDGTPAILDKLVRDYDNVRVFHQPVNQGKGAALREGFKHCTGDCIIVQDADWEYDPAEYPKLIQPILDGQADVVFGSRFIGEKHRVLYFWHSLANKGLTMLSNIFTDLNLTDMETCYKVFKREVIQNMPLKSDRFGFEPEVTAKVARKVKGQFKWRVYEVPISYSGRTYAEGKKIGLKDAFNALWCIVRFKLRD</sequence>
<dbReference type="PANTHER" id="PTHR48090">
    <property type="entry name" value="UNDECAPRENYL-PHOSPHATE 4-DEOXY-4-FORMAMIDO-L-ARABINOSE TRANSFERASE-RELATED"/>
    <property type="match status" value="1"/>
</dbReference>
<dbReference type="Proteomes" id="UP000324974">
    <property type="component" value="Chromosome"/>
</dbReference>
<dbReference type="KEGG" id="lrs:PX52LOC_02672"/>
<dbReference type="CDD" id="cd04179">
    <property type="entry name" value="DPM_DPG-synthase_like"/>
    <property type="match status" value="1"/>
</dbReference>
<dbReference type="AlphaFoldDB" id="A0A5C1AC19"/>
<evidence type="ECO:0000259" key="1">
    <source>
        <dbReference type="Pfam" id="PF00535"/>
    </source>
</evidence>
<accession>A0A5C1AC19</accession>
<dbReference type="EMBL" id="CP042425">
    <property type="protein sequence ID" value="QEL15737.1"/>
    <property type="molecule type" value="Genomic_DNA"/>
</dbReference>
<keyword evidence="3" id="KW-1185">Reference proteome</keyword>
<organism evidence="2 3">
    <name type="scientific">Limnoglobus roseus</name>
    <dbReference type="NCBI Taxonomy" id="2598579"/>
    <lineage>
        <taxon>Bacteria</taxon>
        <taxon>Pseudomonadati</taxon>
        <taxon>Planctomycetota</taxon>
        <taxon>Planctomycetia</taxon>
        <taxon>Gemmatales</taxon>
        <taxon>Gemmataceae</taxon>
        <taxon>Limnoglobus</taxon>
    </lineage>
</organism>